<protein>
    <submittedName>
        <fullName evidence="1">Uncharacterized protein</fullName>
    </submittedName>
</protein>
<comment type="caution">
    <text evidence="1">The sequence shown here is derived from an EMBL/GenBank/DDBJ whole genome shotgun (WGS) entry which is preliminary data.</text>
</comment>
<proteinExistence type="predicted"/>
<sequence>MNNEIIELYLNGYIELEIVNMLNKKYDYVKKCIENTLDYELKKIHKMSRNKNKKIIKLNRDRIKSLYLKGYNSKEISNILELKEDRVRQYITRNFLEYKEIHRHNRLKEKDIKRAIDNQVNSFISNKNFLKQNRQAYKYNKNMNITFDEKNNGVRTDDVPKTFYRENTEEWNTYI</sequence>
<dbReference type="Proteomes" id="UP001140817">
    <property type="component" value="Unassembled WGS sequence"/>
</dbReference>
<dbReference type="EMBL" id="JANKBY010000024">
    <property type="protein sequence ID" value="MCR1821888.1"/>
    <property type="molecule type" value="Genomic_DNA"/>
</dbReference>
<accession>A0A9X2M954</accession>
<name>A0A9X2M954_9FIRM</name>
<reference evidence="1" key="1">
    <citation type="submission" date="2022-07" db="EMBL/GenBank/DDBJ databases">
        <title>Enhanced cultured diversity of the mouse gut microbiota enables custom-made synthetic communities.</title>
        <authorList>
            <person name="Afrizal A."/>
        </authorList>
    </citation>
    <scope>NUCLEOTIDE SEQUENCE</scope>
    <source>
        <strain evidence="1">DSM 29186</strain>
    </source>
</reference>
<evidence type="ECO:0000313" key="2">
    <source>
        <dbReference type="Proteomes" id="UP001140817"/>
    </source>
</evidence>
<organism evidence="1 2">
    <name type="scientific">Terrisporobacter muris</name>
    <dbReference type="NCBI Taxonomy" id="2963284"/>
    <lineage>
        <taxon>Bacteria</taxon>
        <taxon>Bacillati</taxon>
        <taxon>Bacillota</taxon>
        <taxon>Clostridia</taxon>
        <taxon>Peptostreptococcales</taxon>
        <taxon>Peptostreptococcaceae</taxon>
        <taxon>Terrisporobacter</taxon>
    </lineage>
</organism>
<dbReference type="RefSeq" id="WP_257560111.1">
    <property type="nucleotide sequence ID" value="NZ_JANKBY010000024.1"/>
</dbReference>
<evidence type="ECO:0000313" key="1">
    <source>
        <dbReference type="EMBL" id="MCR1821888.1"/>
    </source>
</evidence>
<dbReference type="AlphaFoldDB" id="A0A9X2M954"/>
<gene>
    <name evidence="1" type="ORF">NSA58_03715</name>
</gene>
<keyword evidence="2" id="KW-1185">Reference proteome</keyword>